<organism evidence="1">
    <name type="scientific">Rhizophora mucronata</name>
    <name type="common">Asiatic mangrove</name>
    <dbReference type="NCBI Taxonomy" id="61149"/>
    <lineage>
        <taxon>Eukaryota</taxon>
        <taxon>Viridiplantae</taxon>
        <taxon>Streptophyta</taxon>
        <taxon>Embryophyta</taxon>
        <taxon>Tracheophyta</taxon>
        <taxon>Spermatophyta</taxon>
        <taxon>Magnoliopsida</taxon>
        <taxon>eudicotyledons</taxon>
        <taxon>Gunneridae</taxon>
        <taxon>Pentapetalae</taxon>
        <taxon>rosids</taxon>
        <taxon>fabids</taxon>
        <taxon>Malpighiales</taxon>
        <taxon>Rhizophoraceae</taxon>
        <taxon>Rhizophora</taxon>
    </lineage>
</organism>
<dbReference type="EMBL" id="GGEC01014542">
    <property type="protein sequence ID" value="MBW95025.1"/>
    <property type="molecule type" value="Transcribed_RNA"/>
</dbReference>
<protein>
    <submittedName>
        <fullName evidence="1">Acyl-coenzyme A oxidase 4</fullName>
    </submittedName>
</protein>
<name>A0A2P2JNH5_RHIMU</name>
<sequence length="53" mass="6555">MQNMMMYMTTCYISELLLGNWKYGIYHNLIIQFYCLEKYGWLKFPQVQQTGRY</sequence>
<reference evidence="1" key="1">
    <citation type="submission" date="2018-02" db="EMBL/GenBank/DDBJ databases">
        <title>Rhizophora mucronata_Transcriptome.</title>
        <authorList>
            <person name="Meera S.P."/>
            <person name="Sreeshan A."/>
            <person name="Augustine A."/>
        </authorList>
    </citation>
    <scope>NUCLEOTIDE SEQUENCE</scope>
    <source>
        <tissue evidence="1">Leaf</tissue>
    </source>
</reference>
<evidence type="ECO:0000313" key="1">
    <source>
        <dbReference type="EMBL" id="MBW95025.1"/>
    </source>
</evidence>
<proteinExistence type="predicted"/>
<dbReference type="AlphaFoldDB" id="A0A2P2JNH5"/>
<accession>A0A2P2JNH5</accession>